<feature type="non-terminal residue" evidence="1">
    <location>
        <position position="1"/>
    </location>
</feature>
<evidence type="ECO:0008006" key="2">
    <source>
        <dbReference type="Google" id="ProtNLM"/>
    </source>
</evidence>
<accession>X1DLZ1</accession>
<dbReference type="AlphaFoldDB" id="X1DLZ1"/>
<evidence type="ECO:0000313" key="1">
    <source>
        <dbReference type="EMBL" id="GAH09300.1"/>
    </source>
</evidence>
<organism evidence="1">
    <name type="scientific">marine sediment metagenome</name>
    <dbReference type="NCBI Taxonomy" id="412755"/>
    <lineage>
        <taxon>unclassified sequences</taxon>
        <taxon>metagenomes</taxon>
        <taxon>ecological metagenomes</taxon>
    </lineage>
</organism>
<name>X1DLZ1_9ZZZZ</name>
<comment type="caution">
    <text evidence="1">The sequence shown here is derived from an EMBL/GenBank/DDBJ whole genome shotgun (WGS) entry which is preliminary data.</text>
</comment>
<dbReference type="EMBL" id="BART01030971">
    <property type="protein sequence ID" value="GAH09300.1"/>
    <property type="molecule type" value="Genomic_DNA"/>
</dbReference>
<reference evidence="1" key="1">
    <citation type="journal article" date="2014" name="Front. Microbiol.">
        <title>High frequency of phylogenetically diverse reductive dehalogenase-homologous genes in deep subseafloor sedimentary metagenomes.</title>
        <authorList>
            <person name="Kawai M."/>
            <person name="Futagami T."/>
            <person name="Toyoda A."/>
            <person name="Takaki Y."/>
            <person name="Nishi S."/>
            <person name="Hori S."/>
            <person name="Arai W."/>
            <person name="Tsubouchi T."/>
            <person name="Morono Y."/>
            <person name="Uchiyama I."/>
            <person name="Ito T."/>
            <person name="Fujiyama A."/>
            <person name="Inagaki F."/>
            <person name="Takami H."/>
        </authorList>
    </citation>
    <scope>NUCLEOTIDE SEQUENCE</scope>
    <source>
        <strain evidence="1">Expedition CK06-06</strain>
    </source>
</reference>
<proteinExistence type="predicted"/>
<sequence>ANLDPLVCSEAEVDAKIAAHHDDIIQDADGDTKIQVEKSADEDKIRMDVKGVESFLLDDAGVLALAKQSRARAYQTSQQSIPASASTKVELNIEDYDEQAEFDHVTNFRFTAKKAGYYLVCGNVVLDGLADGKKYVIGAKKNGTDYVGLGRGITGGATWQSYTQTLRYSSVPRSLRRARWPRFTR</sequence>
<protein>
    <recommendedName>
        <fullName evidence="2">C1q domain-containing protein</fullName>
    </recommendedName>
</protein>
<gene>
    <name evidence="1" type="ORF">S01H4_53919</name>
</gene>